<evidence type="ECO:0000313" key="1">
    <source>
        <dbReference type="EMBL" id="AAQ65431.1"/>
    </source>
</evidence>
<gene>
    <name evidence="1" type="ordered locus">PG_0197</name>
</gene>
<dbReference type="HOGENOM" id="CLU_2480721_0_0_10"/>
<reference evidence="1 2" key="1">
    <citation type="journal article" date="2003" name="J. Bacteriol.">
        <title>Complete genome sequence of the oral pathogenic bacterium Porphyromonas gingivalis strain W83.</title>
        <authorList>
            <person name="Nelson K."/>
            <person name="Fleishmann R."/>
            <person name="DeBoy R."/>
            <person name="Paulsen I."/>
            <person name="Fouts D."/>
            <person name="Eisen J."/>
            <person name="Daugherty S."/>
            <person name="Dodson R."/>
            <person name="Durkin A."/>
            <person name="Gwinn M."/>
            <person name="Haft D."/>
            <person name="Kolonay J."/>
            <person name="Nelson W."/>
            <person name="White O."/>
            <person name="Mason T."/>
            <person name="Tallon L."/>
            <person name="Gray J."/>
            <person name="Granger D."/>
            <person name="Tettelin H."/>
            <person name="Dong H."/>
            <person name="Galvin J."/>
            <person name="Duncan M."/>
            <person name="Dewhirst F."/>
            <person name="Fraser C."/>
        </authorList>
    </citation>
    <scope>NUCLEOTIDE SEQUENCE [LARGE SCALE GENOMIC DNA]</scope>
    <source>
        <strain evidence="2">ATCC BAA-308 / W83</strain>
    </source>
</reference>
<proteinExistence type="predicted"/>
<organism evidence="1 2">
    <name type="scientific">Porphyromonas gingivalis (strain ATCC BAA-308 / W83)</name>
    <dbReference type="NCBI Taxonomy" id="242619"/>
    <lineage>
        <taxon>Bacteria</taxon>
        <taxon>Pseudomonadati</taxon>
        <taxon>Bacteroidota</taxon>
        <taxon>Bacteroidia</taxon>
        <taxon>Bacteroidales</taxon>
        <taxon>Porphyromonadaceae</taxon>
        <taxon>Porphyromonas</taxon>
    </lineage>
</organism>
<dbReference type="EMBL" id="AE015924">
    <property type="protein sequence ID" value="AAQ65431.1"/>
    <property type="molecule type" value="Genomic_DNA"/>
</dbReference>
<name>Q7MXI8_PORGI</name>
<protein>
    <submittedName>
        <fullName evidence="1">Uncharacterized protein</fullName>
    </submittedName>
</protein>
<sequence>MYETIVSSRGSSFFVSQGKTGEQVYRCQVNREQCPNTLPIDKHIDLVRKYIRAFLYRFAGMTSLNETSSRRMIFLVVPSFCVIEIIP</sequence>
<evidence type="ECO:0000313" key="2">
    <source>
        <dbReference type="Proteomes" id="UP000000588"/>
    </source>
</evidence>
<keyword evidence="2" id="KW-1185">Reference proteome</keyword>
<dbReference type="EnsemblBacteria" id="AAQ65431">
    <property type="protein sequence ID" value="AAQ65431"/>
    <property type="gene ID" value="PG_0197"/>
</dbReference>
<dbReference type="Proteomes" id="UP000000588">
    <property type="component" value="Chromosome"/>
</dbReference>
<accession>Q7MXI8</accession>
<dbReference type="AlphaFoldDB" id="Q7MXI8"/>
<dbReference type="KEGG" id="pgi:PG_0197"/>